<dbReference type="GO" id="GO:0005886">
    <property type="term" value="C:plasma membrane"/>
    <property type="evidence" value="ECO:0007669"/>
    <property type="project" value="UniProtKB-SubCell"/>
</dbReference>
<dbReference type="Pfam" id="PF13614">
    <property type="entry name" value="AAA_31"/>
    <property type="match status" value="1"/>
</dbReference>
<proteinExistence type="inferred from homology"/>
<dbReference type="GO" id="GO:0004715">
    <property type="term" value="F:non-membrane spanning protein tyrosine kinase activity"/>
    <property type="evidence" value="ECO:0007669"/>
    <property type="project" value="UniProtKB-EC"/>
</dbReference>
<dbReference type="Gene3D" id="3.40.50.300">
    <property type="entry name" value="P-loop containing nucleotide triphosphate hydrolases"/>
    <property type="match status" value="1"/>
</dbReference>
<keyword evidence="13" id="KW-0472">Membrane</keyword>
<dbReference type="InterPro" id="IPR050445">
    <property type="entry name" value="Bact_polysacc_biosynth/exp"/>
</dbReference>
<gene>
    <name evidence="21" type="ORF">CMC5_016870</name>
</gene>
<evidence type="ECO:0000256" key="5">
    <source>
        <dbReference type="ARBA" id="ARBA00022475"/>
    </source>
</evidence>
<evidence type="ECO:0000256" key="14">
    <source>
        <dbReference type="ARBA" id="ARBA00023137"/>
    </source>
</evidence>
<dbReference type="InterPro" id="IPR032807">
    <property type="entry name" value="GNVR"/>
</dbReference>
<feature type="domain" description="Tyrosine-protein kinase G-rich" evidence="20">
    <location>
        <begin position="362"/>
        <end position="436"/>
    </location>
</feature>
<evidence type="ECO:0000259" key="20">
    <source>
        <dbReference type="Pfam" id="PF13807"/>
    </source>
</evidence>
<dbReference type="AlphaFoldDB" id="A0A0K1E9I7"/>
<keyword evidence="6" id="KW-0997">Cell inner membrane</keyword>
<evidence type="ECO:0000256" key="2">
    <source>
        <dbReference type="ARBA" id="ARBA00007316"/>
    </source>
</evidence>
<evidence type="ECO:0000256" key="11">
    <source>
        <dbReference type="ARBA" id="ARBA00022840"/>
    </source>
</evidence>
<dbReference type="EMBL" id="CP012159">
    <property type="protein sequence ID" value="AKT37546.1"/>
    <property type="molecule type" value="Genomic_DNA"/>
</dbReference>
<evidence type="ECO:0000256" key="13">
    <source>
        <dbReference type="ARBA" id="ARBA00023136"/>
    </source>
</evidence>
<evidence type="ECO:0000259" key="18">
    <source>
        <dbReference type="Pfam" id="PF02706"/>
    </source>
</evidence>
<keyword evidence="12" id="KW-1133">Transmembrane helix</keyword>
<dbReference type="Proteomes" id="UP000067626">
    <property type="component" value="Chromosome"/>
</dbReference>
<dbReference type="InterPro" id="IPR025669">
    <property type="entry name" value="AAA_dom"/>
</dbReference>
<keyword evidence="11" id="KW-0067">ATP-binding</keyword>
<evidence type="ECO:0000256" key="6">
    <source>
        <dbReference type="ARBA" id="ARBA00022519"/>
    </source>
</evidence>
<dbReference type="Pfam" id="PF13807">
    <property type="entry name" value="GNVR"/>
    <property type="match status" value="1"/>
</dbReference>
<evidence type="ECO:0000259" key="19">
    <source>
        <dbReference type="Pfam" id="PF13614"/>
    </source>
</evidence>
<keyword evidence="5" id="KW-1003">Cell membrane</keyword>
<dbReference type="SUPFAM" id="SSF52540">
    <property type="entry name" value="P-loop containing nucleoside triphosphate hydrolases"/>
    <property type="match status" value="1"/>
</dbReference>
<evidence type="ECO:0000256" key="4">
    <source>
        <dbReference type="ARBA" id="ARBA00011903"/>
    </source>
</evidence>
<sequence>MAWRTVRKHWVIALATAVGVFLLVAFYTLGQKKIYQATATIQFDPNPPRPLGRGVDAVVEMGTGSYWNNREYYETQYKIIQSMRVALAVVRDLSLHNDSAFLENLPPGRPGSGKTVTPEEAAEVLRERLAVDPVKESRLAIVRFTDADAQRAQRVLSVVVNTYVEQNLEDVLASTDSAVEWLRTQLDKLKGDLEASEMALHEYKIDKHILSVAIDDQSNMLREEMKQLNEALTLVRTRREEFRARRDELAKVKASDPVDLPSSELLQSVTLQTLRERYEETVREQKALLGEGKGPRHPDMRAAEERVGATKAALLSEVKNIQGALDRDLAVVSRQEGALAGLFGRAQKQAFDLNLLEIEYNRLRRSKDNTEKLYALVLERTKEADLTRMMRVNNIRVPDPPLVQRKPIRPRVPMNLAAGLLAGVGLGVAAALGRAMLDRTLKTPDDVEQELGLPFLGLLPEISPEEKHAKGKRPRPRRGGRGGGTSRELIVHEQPFSGAAEAARAVRTNLLFMAPDNPYRILLITSAGPSEGKTTVACCIATAMAQAEQRVIMVDCDLRRPRLHRVFGKGTDVGVTTALLDGELPSDEVMRTEVPNLWVLPAGPLPPNPAELFHSARFRMLLDQLSARFDRVIIDSPPVVAVTDAAILSTLSEGTVLVARAFKTQRELARHGVKSLLDVGGTAAGVVLNAVDLDRQEYRYYHYYSYKKEGYYGQVDGDPEARPDDRPGDSAAAS</sequence>
<comment type="catalytic activity">
    <reaction evidence="15">
        <text>L-tyrosyl-[protein] + ATP = O-phospho-L-tyrosyl-[protein] + ADP + H(+)</text>
        <dbReference type="Rhea" id="RHEA:10596"/>
        <dbReference type="Rhea" id="RHEA-COMP:10136"/>
        <dbReference type="Rhea" id="RHEA-COMP:20101"/>
        <dbReference type="ChEBI" id="CHEBI:15378"/>
        <dbReference type="ChEBI" id="CHEBI:30616"/>
        <dbReference type="ChEBI" id="CHEBI:46858"/>
        <dbReference type="ChEBI" id="CHEBI:61978"/>
        <dbReference type="ChEBI" id="CHEBI:456216"/>
        <dbReference type="EC" id="2.7.10.2"/>
    </reaction>
</comment>
<feature type="compositionally biased region" description="Basic residues" evidence="17">
    <location>
        <begin position="469"/>
        <end position="480"/>
    </location>
</feature>
<feature type="domain" description="Polysaccharide chain length determinant N-terminal" evidence="18">
    <location>
        <begin position="4"/>
        <end position="93"/>
    </location>
</feature>
<feature type="domain" description="AAA" evidence="19">
    <location>
        <begin position="532"/>
        <end position="677"/>
    </location>
</feature>
<name>A0A0K1E9I7_CHOCO</name>
<dbReference type="InterPro" id="IPR027417">
    <property type="entry name" value="P-loop_NTPase"/>
</dbReference>
<dbReference type="PANTHER" id="PTHR32309:SF13">
    <property type="entry name" value="FERRIC ENTEROBACTIN TRANSPORT PROTEIN FEPE"/>
    <property type="match status" value="1"/>
</dbReference>
<dbReference type="GO" id="GO:0042802">
    <property type="term" value="F:identical protein binding"/>
    <property type="evidence" value="ECO:0007669"/>
    <property type="project" value="UniProtKB-ARBA"/>
</dbReference>
<dbReference type="GO" id="GO:0005524">
    <property type="term" value="F:ATP binding"/>
    <property type="evidence" value="ECO:0007669"/>
    <property type="project" value="UniProtKB-KW"/>
</dbReference>
<comment type="similarity">
    <text evidence="2">Belongs to the CpsD/CapB family.</text>
</comment>
<accession>A0A0K1E9I7</accession>
<dbReference type="InterPro" id="IPR003856">
    <property type="entry name" value="LPS_length_determ_N"/>
</dbReference>
<comment type="subcellular location">
    <subcellularLocation>
        <location evidence="1">Cell inner membrane</location>
        <topology evidence="1">Multi-pass membrane protein</topology>
    </subcellularLocation>
</comment>
<evidence type="ECO:0000256" key="15">
    <source>
        <dbReference type="ARBA" id="ARBA00051245"/>
    </source>
</evidence>
<evidence type="ECO:0000256" key="7">
    <source>
        <dbReference type="ARBA" id="ARBA00022679"/>
    </source>
</evidence>
<keyword evidence="10" id="KW-0418">Kinase</keyword>
<evidence type="ECO:0000256" key="17">
    <source>
        <dbReference type="SAM" id="MobiDB-lite"/>
    </source>
</evidence>
<evidence type="ECO:0000256" key="12">
    <source>
        <dbReference type="ARBA" id="ARBA00022989"/>
    </source>
</evidence>
<evidence type="ECO:0000256" key="1">
    <source>
        <dbReference type="ARBA" id="ARBA00004429"/>
    </source>
</evidence>
<keyword evidence="7" id="KW-0808">Transferase</keyword>
<keyword evidence="22" id="KW-1185">Reference proteome</keyword>
<dbReference type="PANTHER" id="PTHR32309">
    <property type="entry name" value="TYROSINE-PROTEIN KINASE"/>
    <property type="match status" value="1"/>
</dbReference>
<feature type="region of interest" description="Disordered" evidence="17">
    <location>
        <begin position="464"/>
        <end position="487"/>
    </location>
</feature>
<evidence type="ECO:0000256" key="3">
    <source>
        <dbReference type="ARBA" id="ARBA00008883"/>
    </source>
</evidence>
<dbReference type="CDD" id="cd05387">
    <property type="entry name" value="BY-kinase"/>
    <property type="match status" value="1"/>
</dbReference>
<feature type="compositionally biased region" description="Basic and acidic residues" evidence="17">
    <location>
        <begin position="719"/>
        <end position="728"/>
    </location>
</feature>
<dbReference type="NCBIfam" id="TIGR01007">
    <property type="entry name" value="eps_fam"/>
    <property type="match status" value="1"/>
</dbReference>
<evidence type="ECO:0000256" key="8">
    <source>
        <dbReference type="ARBA" id="ARBA00022692"/>
    </source>
</evidence>
<keyword evidence="8" id="KW-0812">Transmembrane</keyword>
<keyword evidence="9" id="KW-0547">Nucleotide-binding</keyword>
<evidence type="ECO:0000313" key="21">
    <source>
        <dbReference type="EMBL" id="AKT37546.1"/>
    </source>
</evidence>
<evidence type="ECO:0000256" key="9">
    <source>
        <dbReference type="ARBA" id="ARBA00022741"/>
    </source>
</evidence>
<comment type="similarity">
    <text evidence="3">Belongs to the etk/wzc family.</text>
</comment>
<feature type="coiled-coil region" evidence="16">
    <location>
        <begin position="186"/>
        <end position="245"/>
    </location>
</feature>
<dbReference type="STRING" id="52.CMC5_016870"/>
<dbReference type="EC" id="2.7.10.2" evidence="4"/>
<dbReference type="OrthoDB" id="9812433at2"/>
<dbReference type="FunFam" id="3.40.50.300:FF:000527">
    <property type="entry name" value="Tyrosine-protein kinase etk"/>
    <property type="match status" value="1"/>
</dbReference>
<organism evidence="21 22">
    <name type="scientific">Chondromyces crocatus</name>
    <dbReference type="NCBI Taxonomy" id="52"/>
    <lineage>
        <taxon>Bacteria</taxon>
        <taxon>Pseudomonadati</taxon>
        <taxon>Myxococcota</taxon>
        <taxon>Polyangia</taxon>
        <taxon>Polyangiales</taxon>
        <taxon>Polyangiaceae</taxon>
        <taxon>Chondromyces</taxon>
    </lineage>
</organism>
<evidence type="ECO:0000256" key="16">
    <source>
        <dbReference type="SAM" id="Coils"/>
    </source>
</evidence>
<evidence type="ECO:0000256" key="10">
    <source>
        <dbReference type="ARBA" id="ARBA00022777"/>
    </source>
</evidence>
<dbReference type="Pfam" id="PF02706">
    <property type="entry name" value="Wzz"/>
    <property type="match status" value="1"/>
</dbReference>
<protein>
    <recommendedName>
        <fullName evidence="4">non-specific protein-tyrosine kinase</fullName>
        <ecNumber evidence="4">2.7.10.2</ecNumber>
    </recommendedName>
</protein>
<reference evidence="21 22" key="1">
    <citation type="submission" date="2015-07" db="EMBL/GenBank/DDBJ databases">
        <title>Genome analysis of myxobacterium Chondromyces crocatus Cm c5 reveals a high potential for natural compound synthesis and the genetic basis for the loss of fruiting body formation.</title>
        <authorList>
            <person name="Zaburannyi N."/>
            <person name="Bunk B."/>
            <person name="Maier J."/>
            <person name="Overmann J."/>
            <person name="Mueller R."/>
        </authorList>
    </citation>
    <scope>NUCLEOTIDE SEQUENCE [LARGE SCALE GENOMIC DNA]</scope>
    <source>
        <strain evidence="21 22">Cm c5</strain>
    </source>
</reference>
<keyword evidence="16" id="KW-0175">Coiled coil</keyword>
<feature type="region of interest" description="Disordered" evidence="17">
    <location>
        <begin position="711"/>
        <end position="734"/>
    </location>
</feature>
<evidence type="ECO:0000313" key="22">
    <source>
        <dbReference type="Proteomes" id="UP000067626"/>
    </source>
</evidence>
<dbReference type="InterPro" id="IPR005702">
    <property type="entry name" value="Wzc-like_C"/>
</dbReference>
<keyword evidence="14" id="KW-0829">Tyrosine-protein kinase</keyword>
<dbReference type="KEGG" id="ccro:CMC5_016870"/>